<dbReference type="InterPro" id="IPR051784">
    <property type="entry name" value="Nod_factor_ABC_transporter"/>
</dbReference>
<evidence type="ECO:0000256" key="6">
    <source>
        <dbReference type="RuleBase" id="RU361157"/>
    </source>
</evidence>
<feature type="domain" description="ABC transmembrane type-2" evidence="7">
    <location>
        <begin position="39"/>
        <end position="284"/>
    </location>
</feature>
<dbReference type="EMBL" id="JAUZMY010000061">
    <property type="protein sequence ID" value="MEE2041695.1"/>
    <property type="molecule type" value="Genomic_DNA"/>
</dbReference>
<protein>
    <recommendedName>
        <fullName evidence="6">Transport permease protein</fullName>
    </recommendedName>
</protein>
<keyword evidence="4 6" id="KW-0472">Membrane</keyword>
<evidence type="ECO:0000256" key="4">
    <source>
        <dbReference type="ARBA" id="ARBA00023136"/>
    </source>
</evidence>
<comment type="subcellular location">
    <subcellularLocation>
        <location evidence="6">Cell membrane</location>
        <topology evidence="6">Multi-pass membrane protein</topology>
    </subcellularLocation>
    <subcellularLocation>
        <location evidence="1">Membrane</location>
        <topology evidence="1">Multi-pass membrane protein</topology>
    </subcellularLocation>
</comment>
<organism evidence="8 9">
    <name type="scientific">Nocardiopsis codii</name>
    <dbReference type="NCBI Taxonomy" id="3065942"/>
    <lineage>
        <taxon>Bacteria</taxon>
        <taxon>Bacillati</taxon>
        <taxon>Actinomycetota</taxon>
        <taxon>Actinomycetes</taxon>
        <taxon>Streptosporangiales</taxon>
        <taxon>Nocardiopsidaceae</taxon>
        <taxon>Nocardiopsis</taxon>
    </lineage>
</organism>
<keyword evidence="9" id="KW-1185">Reference proteome</keyword>
<evidence type="ECO:0000259" key="7">
    <source>
        <dbReference type="PROSITE" id="PS51012"/>
    </source>
</evidence>
<feature type="transmembrane region" description="Helical" evidence="6">
    <location>
        <begin position="119"/>
        <end position="146"/>
    </location>
</feature>
<feature type="transmembrane region" description="Helical" evidence="6">
    <location>
        <begin position="75"/>
        <end position="98"/>
    </location>
</feature>
<comment type="caution">
    <text evidence="8">The sequence shown here is derived from an EMBL/GenBank/DDBJ whole genome shotgun (WGS) entry which is preliminary data.</text>
</comment>
<gene>
    <name evidence="8" type="ORF">Q8791_31185</name>
</gene>
<dbReference type="PIRSF" id="PIRSF006648">
    <property type="entry name" value="DrrB"/>
    <property type="match status" value="1"/>
</dbReference>
<evidence type="ECO:0000256" key="5">
    <source>
        <dbReference type="ARBA" id="ARBA00023251"/>
    </source>
</evidence>
<dbReference type="PANTHER" id="PTHR43229">
    <property type="entry name" value="NODULATION PROTEIN J"/>
    <property type="match status" value="1"/>
</dbReference>
<keyword evidence="5" id="KW-0046">Antibiotic resistance</keyword>
<evidence type="ECO:0000313" key="9">
    <source>
        <dbReference type="Proteomes" id="UP001356095"/>
    </source>
</evidence>
<feature type="transmembrane region" description="Helical" evidence="6">
    <location>
        <begin position="183"/>
        <end position="203"/>
    </location>
</feature>
<proteinExistence type="inferred from homology"/>
<accession>A0ABU7KHI0</accession>
<feature type="transmembrane region" description="Helical" evidence="6">
    <location>
        <begin position="42"/>
        <end position="63"/>
    </location>
</feature>
<dbReference type="Proteomes" id="UP001356095">
    <property type="component" value="Unassembled WGS sequence"/>
</dbReference>
<evidence type="ECO:0000256" key="3">
    <source>
        <dbReference type="ARBA" id="ARBA00022989"/>
    </source>
</evidence>
<dbReference type="PROSITE" id="PS51012">
    <property type="entry name" value="ABC_TM2"/>
    <property type="match status" value="1"/>
</dbReference>
<keyword evidence="2 6" id="KW-0812">Transmembrane</keyword>
<keyword evidence="3 6" id="KW-1133">Transmembrane helix</keyword>
<sequence length="285" mass="30143">MTATRRQPVPTSPFGLAHDLRTIRVVLKRDLFRFVHDVSRGVAMLLQSVMWLFVIGVGFGSLIPRGEDDLPLTAVMFPGVIVMTVIGTAVSSAATIVTDREVGFLRGMLVAPAKRSAVILGKVLSGAVLATLQACLILSVAGLAGVPYAPGLMLTLLGLTFMVGLTASAMGVFIAVSVKGSEAFMGMAQLVISPLVLLSGAMFPIGNLPSWLAAITLVNPITYVVDPMRQAVFTHLDTSPATEALFNPGITWFGWQIPWAAEVGLVAGAGVLLVWLTVVRFNQSE</sequence>
<dbReference type="Pfam" id="PF01061">
    <property type="entry name" value="ABC2_membrane"/>
    <property type="match status" value="1"/>
</dbReference>
<evidence type="ECO:0000256" key="2">
    <source>
        <dbReference type="ARBA" id="ARBA00022692"/>
    </source>
</evidence>
<feature type="transmembrane region" description="Helical" evidence="6">
    <location>
        <begin position="152"/>
        <end position="176"/>
    </location>
</feature>
<dbReference type="InterPro" id="IPR013525">
    <property type="entry name" value="ABC2_TM"/>
</dbReference>
<evidence type="ECO:0000313" key="8">
    <source>
        <dbReference type="EMBL" id="MEE2041695.1"/>
    </source>
</evidence>
<keyword evidence="6" id="KW-0813">Transport</keyword>
<reference evidence="8 9" key="1">
    <citation type="submission" date="2023-08" db="EMBL/GenBank/DDBJ databases">
        <authorList>
            <person name="Girao M."/>
            <person name="Carvalho M.F."/>
        </authorList>
    </citation>
    <scope>NUCLEOTIDE SEQUENCE [LARGE SCALE GENOMIC DNA]</scope>
    <source>
        <strain evidence="8 9">CT-R113</strain>
    </source>
</reference>
<feature type="transmembrane region" description="Helical" evidence="6">
    <location>
        <begin position="257"/>
        <end position="279"/>
    </location>
</feature>
<dbReference type="PRINTS" id="PR00164">
    <property type="entry name" value="ABC2TRNSPORT"/>
</dbReference>
<dbReference type="PANTHER" id="PTHR43229:SF2">
    <property type="entry name" value="NODULATION PROTEIN J"/>
    <property type="match status" value="1"/>
</dbReference>
<name>A0ABU7KHI0_9ACTN</name>
<evidence type="ECO:0000256" key="1">
    <source>
        <dbReference type="ARBA" id="ARBA00004141"/>
    </source>
</evidence>
<dbReference type="RefSeq" id="WP_330095449.1">
    <property type="nucleotide sequence ID" value="NZ_JAUZMY010000061.1"/>
</dbReference>
<keyword evidence="6" id="KW-1003">Cell membrane</keyword>
<dbReference type="InterPro" id="IPR047817">
    <property type="entry name" value="ABC2_TM_bact-type"/>
</dbReference>
<dbReference type="InterPro" id="IPR000412">
    <property type="entry name" value="ABC_2_transport"/>
</dbReference>
<comment type="similarity">
    <text evidence="6">Belongs to the ABC-2 integral membrane protein family.</text>
</comment>